<comment type="cofactor">
    <cofactor evidence="1">
        <name>Mg(2+)</name>
        <dbReference type="ChEBI" id="CHEBI:18420"/>
    </cofactor>
</comment>
<evidence type="ECO:0000313" key="7">
    <source>
        <dbReference type="EMBL" id="GAA0926276.1"/>
    </source>
</evidence>
<dbReference type="PANTHER" id="PTHR12001:SF85">
    <property type="entry name" value="SHORT CHAIN ISOPRENYL DIPHOSPHATE SYNTHASE"/>
    <property type="match status" value="1"/>
</dbReference>
<evidence type="ECO:0000256" key="1">
    <source>
        <dbReference type="ARBA" id="ARBA00001946"/>
    </source>
</evidence>
<gene>
    <name evidence="7" type="ORF">GCM10009560_28180</name>
</gene>
<evidence type="ECO:0000256" key="5">
    <source>
        <dbReference type="ARBA" id="ARBA00022842"/>
    </source>
</evidence>
<name>A0ABP3ZTP0_9ACTN</name>
<reference evidence="8" key="1">
    <citation type="journal article" date="2019" name="Int. J. Syst. Evol. Microbiol.">
        <title>The Global Catalogue of Microorganisms (GCM) 10K type strain sequencing project: providing services to taxonomists for standard genome sequencing and annotation.</title>
        <authorList>
            <consortium name="The Broad Institute Genomics Platform"/>
            <consortium name="The Broad Institute Genome Sequencing Center for Infectious Disease"/>
            <person name="Wu L."/>
            <person name="Ma J."/>
        </authorList>
    </citation>
    <scope>NUCLEOTIDE SEQUENCE [LARGE SCALE GENOMIC DNA]</scope>
    <source>
        <strain evidence="8">JCM 11136</strain>
    </source>
</reference>
<evidence type="ECO:0000256" key="2">
    <source>
        <dbReference type="ARBA" id="ARBA00006706"/>
    </source>
</evidence>
<protein>
    <submittedName>
        <fullName evidence="7">Polyprenyl synthetase family protein</fullName>
    </submittedName>
</protein>
<keyword evidence="4" id="KW-0479">Metal-binding</keyword>
<keyword evidence="3 6" id="KW-0808">Transferase</keyword>
<dbReference type="SFLD" id="SFLDS00005">
    <property type="entry name" value="Isoprenoid_Synthase_Type_I"/>
    <property type="match status" value="1"/>
</dbReference>
<dbReference type="PANTHER" id="PTHR12001">
    <property type="entry name" value="GERANYLGERANYL PYROPHOSPHATE SYNTHASE"/>
    <property type="match status" value="1"/>
</dbReference>
<dbReference type="Pfam" id="PF00348">
    <property type="entry name" value="polyprenyl_synt"/>
    <property type="match status" value="1"/>
</dbReference>
<dbReference type="Proteomes" id="UP001501578">
    <property type="component" value="Unassembled WGS sequence"/>
</dbReference>
<evidence type="ECO:0000313" key="8">
    <source>
        <dbReference type="Proteomes" id="UP001501578"/>
    </source>
</evidence>
<comment type="similarity">
    <text evidence="2 6">Belongs to the FPP/GGPP synthase family.</text>
</comment>
<dbReference type="RefSeq" id="WP_343950271.1">
    <property type="nucleotide sequence ID" value="NZ_BAAAHQ010000011.1"/>
</dbReference>
<organism evidence="7 8">
    <name type="scientific">Nonomuraea longicatena</name>
    <dbReference type="NCBI Taxonomy" id="83682"/>
    <lineage>
        <taxon>Bacteria</taxon>
        <taxon>Bacillati</taxon>
        <taxon>Actinomycetota</taxon>
        <taxon>Actinomycetes</taxon>
        <taxon>Streptosporangiales</taxon>
        <taxon>Streptosporangiaceae</taxon>
        <taxon>Nonomuraea</taxon>
    </lineage>
</organism>
<dbReference type="InterPro" id="IPR008949">
    <property type="entry name" value="Isoprenoid_synthase_dom_sf"/>
</dbReference>
<proteinExistence type="inferred from homology"/>
<evidence type="ECO:0000256" key="3">
    <source>
        <dbReference type="ARBA" id="ARBA00022679"/>
    </source>
</evidence>
<dbReference type="Gene3D" id="1.10.600.10">
    <property type="entry name" value="Farnesyl Diphosphate Synthase"/>
    <property type="match status" value="1"/>
</dbReference>
<keyword evidence="8" id="KW-1185">Reference proteome</keyword>
<sequence>MTSVTAVRLVERVRANVASLLKEFAALTSESDSDGVGAPAFTQRLSDYVTRFGSMRRTRVSAHAFDGFRHTDEAAFAALGHACAALELFHAASLVHDDIIDESPTRRNNPAFHTGWDTADLAEDGFEAAKFGVAAGLLGGDALLVLTARAIDRIPPPVRGGVADFFHQMQLRTVIGEFQDSVLQHRRIRATRAAITEMSVNKTGWYTVIAPMVLAARCAGAAEETIPRLVAAGSAFGEAFQLLDDLVEVYGEPAVTGKNPLDDLNAGKATLLHHIVSAHCTPAERATLAQVYGRGDGTERDLRQYRRLVDTHTAHVADDLRELMDRARELLHEAGFHKRTIDRIESELNPDFRIPVPLDESA</sequence>
<accession>A0ABP3ZTP0</accession>
<evidence type="ECO:0000256" key="4">
    <source>
        <dbReference type="ARBA" id="ARBA00022723"/>
    </source>
</evidence>
<keyword evidence="5" id="KW-0460">Magnesium</keyword>
<dbReference type="SUPFAM" id="SSF48576">
    <property type="entry name" value="Terpenoid synthases"/>
    <property type="match status" value="1"/>
</dbReference>
<comment type="caution">
    <text evidence="7">The sequence shown here is derived from an EMBL/GenBank/DDBJ whole genome shotgun (WGS) entry which is preliminary data.</text>
</comment>
<evidence type="ECO:0000256" key="6">
    <source>
        <dbReference type="RuleBase" id="RU004466"/>
    </source>
</evidence>
<dbReference type="EMBL" id="BAAAHQ010000011">
    <property type="protein sequence ID" value="GAA0926276.1"/>
    <property type="molecule type" value="Genomic_DNA"/>
</dbReference>
<dbReference type="InterPro" id="IPR000092">
    <property type="entry name" value="Polyprenyl_synt"/>
</dbReference>